<proteinExistence type="predicted"/>
<evidence type="ECO:0000313" key="2">
    <source>
        <dbReference type="EMBL" id="MBE9252305.1"/>
    </source>
</evidence>
<dbReference type="RefSeq" id="WP_190598955.1">
    <property type="nucleotide sequence ID" value="NZ_JADEVV010000001.1"/>
</dbReference>
<keyword evidence="1" id="KW-1133">Transmembrane helix</keyword>
<reference evidence="2 3" key="1">
    <citation type="submission" date="2020-10" db="EMBL/GenBank/DDBJ databases">
        <authorList>
            <person name="Castelo-Branco R."/>
            <person name="Eusebio N."/>
            <person name="Adriana R."/>
            <person name="Vieira A."/>
            <person name="Brugerolle De Fraissinette N."/>
            <person name="Rezende De Castro R."/>
            <person name="Schneider M.P."/>
            <person name="Vasconcelos V."/>
            <person name="Leao P.N."/>
        </authorList>
    </citation>
    <scope>NUCLEOTIDE SEQUENCE [LARGE SCALE GENOMIC DNA]</scope>
    <source>
        <strain evidence="2 3">LEGE 00031</strain>
    </source>
</reference>
<evidence type="ECO:0000313" key="3">
    <source>
        <dbReference type="Proteomes" id="UP000658720"/>
    </source>
</evidence>
<keyword evidence="3" id="KW-1185">Reference proteome</keyword>
<name>A0ABR9VLU6_9SYNC</name>
<keyword evidence="1" id="KW-0472">Membrane</keyword>
<protein>
    <submittedName>
        <fullName evidence="2">Uncharacterized protein</fullName>
    </submittedName>
</protein>
<organism evidence="2 3">
    <name type="scientific">Synechocystis salina LEGE 00031</name>
    <dbReference type="NCBI Taxonomy" id="1828736"/>
    <lineage>
        <taxon>Bacteria</taxon>
        <taxon>Bacillati</taxon>
        <taxon>Cyanobacteriota</taxon>
        <taxon>Cyanophyceae</taxon>
        <taxon>Synechococcales</taxon>
        <taxon>Merismopediaceae</taxon>
        <taxon>Synechocystis</taxon>
    </lineage>
</organism>
<feature type="transmembrane region" description="Helical" evidence="1">
    <location>
        <begin position="41"/>
        <end position="63"/>
    </location>
</feature>
<accession>A0ABR9VLU6</accession>
<sequence length="127" mass="13711">MNNFSPKFVTVNQSGLGCGLTVLAVALLLSAIGLKWVVNGIALLILLLFLAPTVGFLVFRWWLKRKLVDGDCPVCQYHFTGFDGQPCRCPSCGEVLEVSNGQFTRPTPPGTIDVQAVDVSVKALDES</sequence>
<evidence type="ECO:0000256" key="1">
    <source>
        <dbReference type="SAM" id="Phobius"/>
    </source>
</evidence>
<gene>
    <name evidence="2" type="ORF">IQ217_00235</name>
</gene>
<comment type="caution">
    <text evidence="2">The sequence shown here is derived from an EMBL/GenBank/DDBJ whole genome shotgun (WGS) entry which is preliminary data.</text>
</comment>
<dbReference type="Proteomes" id="UP000658720">
    <property type="component" value="Unassembled WGS sequence"/>
</dbReference>
<dbReference type="PROSITE" id="PS51257">
    <property type="entry name" value="PROKAR_LIPOPROTEIN"/>
    <property type="match status" value="1"/>
</dbReference>
<keyword evidence="1" id="KW-0812">Transmembrane</keyword>
<dbReference type="EMBL" id="JADEVV010000001">
    <property type="protein sequence ID" value="MBE9252305.1"/>
    <property type="molecule type" value="Genomic_DNA"/>
</dbReference>